<dbReference type="Pfam" id="PF00440">
    <property type="entry name" value="TetR_N"/>
    <property type="match status" value="1"/>
</dbReference>
<evidence type="ECO:0000259" key="6">
    <source>
        <dbReference type="PROSITE" id="PS50977"/>
    </source>
</evidence>
<gene>
    <name evidence="7" type="ORF">FHR90_001317</name>
    <name evidence="8" type="ORF">HUK83_15550</name>
</gene>
<dbReference type="Gene3D" id="1.10.10.60">
    <property type="entry name" value="Homeodomain-like"/>
    <property type="match status" value="1"/>
</dbReference>
<proteinExistence type="predicted"/>
<dbReference type="Pfam" id="PF16925">
    <property type="entry name" value="TetR_C_13"/>
    <property type="match status" value="1"/>
</dbReference>
<evidence type="ECO:0000256" key="2">
    <source>
        <dbReference type="ARBA" id="ARBA00023125"/>
    </source>
</evidence>
<dbReference type="InterPro" id="IPR036271">
    <property type="entry name" value="Tet_transcr_reg_TetR-rel_C_sf"/>
</dbReference>
<reference evidence="8 10" key="1">
    <citation type="submission" date="2020-06" db="EMBL/GenBank/DDBJ databases">
        <title>Description of novel acetic acid bacteria.</title>
        <authorList>
            <person name="Sombolestani A."/>
        </authorList>
    </citation>
    <scope>NUCLEOTIDE SEQUENCE [LARGE SCALE GENOMIC DNA]</scope>
    <source>
        <strain evidence="8 10">LMG 26838</strain>
    </source>
</reference>
<organism evidence="7 9">
    <name type="scientific">Endobacter medicaginis</name>
    <dbReference type="NCBI Taxonomy" id="1181271"/>
    <lineage>
        <taxon>Bacteria</taxon>
        <taxon>Pseudomonadati</taxon>
        <taxon>Pseudomonadota</taxon>
        <taxon>Alphaproteobacteria</taxon>
        <taxon>Acetobacterales</taxon>
        <taxon>Acetobacteraceae</taxon>
        <taxon>Endobacter</taxon>
    </lineage>
</organism>
<comment type="caution">
    <text evidence="7">The sequence shown here is derived from an EMBL/GenBank/DDBJ whole genome shotgun (WGS) entry which is preliminary data.</text>
</comment>
<feature type="DNA-binding region" description="H-T-H motif" evidence="4">
    <location>
        <begin position="49"/>
        <end position="68"/>
    </location>
</feature>
<feature type="domain" description="HTH tetR-type" evidence="6">
    <location>
        <begin position="26"/>
        <end position="86"/>
    </location>
</feature>
<dbReference type="SUPFAM" id="SSF48498">
    <property type="entry name" value="Tetracyclin repressor-like, C-terminal domain"/>
    <property type="match status" value="1"/>
</dbReference>
<keyword evidence="9" id="KW-1185">Reference proteome</keyword>
<dbReference type="PROSITE" id="PS50977">
    <property type="entry name" value="HTH_TETR_2"/>
    <property type="match status" value="1"/>
</dbReference>
<dbReference type="InterPro" id="IPR009057">
    <property type="entry name" value="Homeodomain-like_sf"/>
</dbReference>
<evidence type="ECO:0000256" key="3">
    <source>
        <dbReference type="ARBA" id="ARBA00023163"/>
    </source>
</evidence>
<dbReference type="GO" id="GO:0003677">
    <property type="term" value="F:DNA binding"/>
    <property type="evidence" value="ECO:0007669"/>
    <property type="project" value="UniProtKB-UniRule"/>
</dbReference>
<dbReference type="SUPFAM" id="SSF46689">
    <property type="entry name" value="Homeodomain-like"/>
    <property type="match status" value="1"/>
</dbReference>
<dbReference type="InterPro" id="IPR001647">
    <property type="entry name" value="HTH_TetR"/>
</dbReference>
<feature type="compositionally biased region" description="Polar residues" evidence="5">
    <location>
        <begin position="1"/>
        <end position="12"/>
    </location>
</feature>
<evidence type="ECO:0000256" key="4">
    <source>
        <dbReference type="PROSITE-ProRule" id="PRU00335"/>
    </source>
</evidence>
<evidence type="ECO:0000313" key="8">
    <source>
        <dbReference type="EMBL" id="NVN31743.1"/>
    </source>
</evidence>
<protein>
    <submittedName>
        <fullName evidence="7 8">AcrR family transcriptional regulator</fullName>
    </submittedName>
</protein>
<dbReference type="RefSeq" id="WP_176626265.1">
    <property type="nucleotide sequence ID" value="NZ_JABXXQ010000480.1"/>
</dbReference>
<dbReference type="Gene3D" id="1.10.357.10">
    <property type="entry name" value="Tetracycline Repressor, domain 2"/>
    <property type="match status" value="1"/>
</dbReference>
<keyword evidence="2 4" id="KW-0238">DNA-binding</keyword>
<dbReference type="EMBL" id="JABXXQ010000480">
    <property type="protein sequence ID" value="NVN31743.1"/>
    <property type="molecule type" value="Genomic_DNA"/>
</dbReference>
<evidence type="ECO:0000256" key="5">
    <source>
        <dbReference type="SAM" id="MobiDB-lite"/>
    </source>
</evidence>
<evidence type="ECO:0000313" key="9">
    <source>
        <dbReference type="Proteomes" id="UP000557688"/>
    </source>
</evidence>
<evidence type="ECO:0000313" key="10">
    <source>
        <dbReference type="Proteomes" id="UP000565205"/>
    </source>
</evidence>
<sequence>MDHLPNSPQSTPALPAPTRSRGRPRGFDRAAALARAVETFWAQGYEGASISVLTAAMGITAQSLYAAFGSKAELYEEALGWYRQKVASAFVDSLERESRIQPSLLGLLENSARAYCCPDKPQGCMIATALLTCAEEHATLAAMAARLRADMLGAIETRIRRAVEEGEMRPQTRPDSLARFIGALLQGMSVQARDGASCGDLRAMLETARLAIEANLAHARV</sequence>
<evidence type="ECO:0000313" key="7">
    <source>
        <dbReference type="EMBL" id="MBB3173494.1"/>
    </source>
</evidence>
<dbReference type="Proteomes" id="UP000565205">
    <property type="component" value="Unassembled WGS sequence"/>
</dbReference>
<dbReference type="PANTHER" id="PTHR47506:SF1">
    <property type="entry name" value="HTH-TYPE TRANSCRIPTIONAL REGULATOR YJDC"/>
    <property type="match status" value="1"/>
</dbReference>
<accession>A0A839UYT4</accession>
<dbReference type="EMBL" id="JACHXV010000004">
    <property type="protein sequence ID" value="MBB3173494.1"/>
    <property type="molecule type" value="Genomic_DNA"/>
</dbReference>
<reference evidence="7 9" key="2">
    <citation type="submission" date="2020-08" db="EMBL/GenBank/DDBJ databases">
        <title>Genomic Encyclopedia of Type Strains, Phase III (KMG-III): the genomes of soil and plant-associated and newly described type strains.</title>
        <authorList>
            <person name="Whitman W."/>
        </authorList>
    </citation>
    <scope>NUCLEOTIDE SEQUENCE [LARGE SCALE GENOMIC DNA]</scope>
    <source>
        <strain evidence="7 9">CECT 8088</strain>
    </source>
</reference>
<feature type="region of interest" description="Disordered" evidence="5">
    <location>
        <begin position="1"/>
        <end position="25"/>
    </location>
</feature>
<dbReference type="PANTHER" id="PTHR47506">
    <property type="entry name" value="TRANSCRIPTIONAL REGULATORY PROTEIN"/>
    <property type="match status" value="1"/>
</dbReference>
<evidence type="ECO:0000256" key="1">
    <source>
        <dbReference type="ARBA" id="ARBA00023015"/>
    </source>
</evidence>
<dbReference type="AlphaFoldDB" id="A0A839UYT4"/>
<name>A0A839UYT4_9PROT</name>
<dbReference type="Proteomes" id="UP000557688">
    <property type="component" value="Unassembled WGS sequence"/>
</dbReference>
<dbReference type="InterPro" id="IPR011075">
    <property type="entry name" value="TetR_C"/>
</dbReference>
<keyword evidence="1" id="KW-0805">Transcription regulation</keyword>
<keyword evidence="3" id="KW-0804">Transcription</keyword>